<dbReference type="Gene3D" id="2.20.20.130">
    <property type="match status" value="1"/>
</dbReference>
<comment type="subcellular location">
    <subcellularLocation>
        <location evidence="1">Cell outer membrane</location>
    </subcellularLocation>
</comment>
<evidence type="ECO:0000256" key="5">
    <source>
        <dbReference type="ARBA" id="ARBA00023237"/>
    </source>
</evidence>
<dbReference type="Gene3D" id="1.25.40.390">
    <property type="match status" value="1"/>
</dbReference>
<dbReference type="Pfam" id="PF14322">
    <property type="entry name" value="SusD-like_3"/>
    <property type="match status" value="1"/>
</dbReference>
<evidence type="ECO:0000313" key="8">
    <source>
        <dbReference type="EMBL" id="PXY42226.1"/>
    </source>
</evidence>
<dbReference type="InterPro" id="IPR033985">
    <property type="entry name" value="SusD-like_N"/>
</dbReference>
<name>A0A2V4BT66_9FLAO</name>
<evidence type="ECO:0000256" key="4">
    <source>
        <dbReference type="ARBA" id="ARBA00023136"/>
    </source>
</evidence>
<keyword evidence="3" id="KW-0732">Signal</keyword>
<comment type="similarity">
    <text evidence="2">Belongs to the SusD family.</text>
</comment>
<dbReference type="Pfam" id="PF07980">
    <property type="entry name" value="SusD_RagB"/>
    <property type="match status" value="1"/>
</dbReference>
<feature type="domain" description="RagB/SusD" evidence="6">
    <location>
        <begin position="369"/>
        <end position="492"/>
    </location>
</feature>
<dbReference type="Proteomes" id="UP000247903">
    <property type="component" value="Unassembled WGS sequence"/>
</dbReference>
<organism evidence="8 9">
    <name type="scientific">Flavobacterium cheongpyeongense</name>
    <dbReference type="NCBI Taxonomy" id="2212651"/>
    <lineage>
        <taxon>Bacteria</taxon>
        <taxon>Pseudomonadati</taxon>
        <taxon>Bacteroidota</taxon>
        <taxon>Flavobacteriia</taxon>
        <taxon>Flavobacteriales</taxon>
        <taxon>Flavobacteriaceae</taxon>
        <taxon>Flavobacterium</taxon>
    </lineage>
</organism>
<keyword evidence="4" id="KW-0472">Membrane</keyword>
<proteinExistence type="inferred from homology"/>
<dbReference type="GO" id="GO:0009279">
    <property type="term" value="C:cell outer membrane"/>
    <property type="evidence" value="ECO:0007669"/>
    <property type="project" value="UniProtKB-SubCell"/>
</dbReference>
<dbReference type="AlphaFoldDB" id="A0A2V4BT66"/>
<dbReference type="PROSITE" id="PS51257">
    <property type="entry name" value="PROKAR_LIPOPROTEIN"/>
    <property type="match status" value="1"/>
</dbReference>
<dbReference type="InterPro" id="IPR012944">
    <property type="entry name" value="SusD_RagB_dom"/>
</dbReference>
<dbReference type="InterPro" id="IPR011990">
    <property type="entry name" value="TPR-like_helical_dom_sf"/>
</dbReference>
<reference evidence="8 9" key="1">
    <citation type="submission" date="2018-05" db="EMBL/GenBank/DDBJ databases">
        <title>Flavobacterium sp. strain IMCC34759, incomplete genome.</title>
        <authorList>
            <person name="Joung Y."/>
            <person name="Cho J."/>
        </authorList>
    </citation>
    <scope>NUCLEOTIDE SEQUENCE [LARGE SCALE GENOMIC DNA]</scope>
    <source>
        <strain evidence="8 9">IMCC34759</strain>
    </source>
</reference>
<protein>
    <submittedName>
        <fullName evidence="8">RagB/SusD family nutrient uptake outer membrane protein</fullName>
    </submittedName>
</protein>
<feature type="domain" description="SusD-like N-terminal" evidence="7">
    <location>
        <begin position="91"/>
        <end position="249"/>
    </location>
</feature>
<evidence type="ECO:0000313" key="9">
    <source>
        <dbReference type="Proteomes" id="UP000247903"/>
    </source>
</evidence>
<dbReference type="RefSeq" id="WP_110305199.1">
    <property type="nucleotide sequence ID" value="NZ_QJHK01000002.1"/>
</dbReference>
<evidence type="ECO:0000256" key="1">
    <source>
        <dbReference type="ARBA" id="ARBA00004442"/>
    </source>
</evidence>
<comment type="caution">
    <text evidence="8">The sequence shown here is derived from an EMBL/GenBank/DDBJ whole genome shotgun (WGS) entry which is preliminary data.</text>
</comment>
<sequence length="492" mass="55443">MKYLKSIIRSKYIIILTISFLMYSCSNFLEQEPGDKTSITEQLKDKKGVLMALNGLYLALKNNVSGEIFSVYADLQGGNLKFSPSLVAGTKGEITIPENIKEVYSFEDQSVESDFALFYTNGYSIINQANLILEYTDALLDATAAEKSQIKAEAMTVRAYMHFLLSEIYSQNYGYTQDASHMGIVYSTHSIGKGITYPARETAANTYSLIINDLKTSLDLYSNAVLFDGPAYSYFNSNSTKALLARVYLSKKDWKNAYDTANDVIENSGVSLISSADYISQWEKIDLPTSETLLEFSVTKNTDGSFTGSLSSYFGYTFDTNYERYTASQDLIDLYETNDIRKQLFLVKPLSTLVNLQPVMLNYYFTKKFQGNPGYVAFRLSEQYLIRAEASIGLNNPEQAKKDINIIRERANAALLTTTDNIAEALFLERRKELCFEGHLFFDIARNKKDISRTDGCISLNCGLTYPSPKYVLPIPLNTLYVNSNLEQNESY</sequence>
<dbReference type="SUPFAM" id="SSF48452">
    <property type="entry name" value="TPR-like"/>
    <property type="match status" value="1"/>
</dbReference>
<evidence type="ECO:0000259" key="6">
    <source>
        <dbReference type="Pfam" id="PF07980"/>
    </source>
</evidence>
<keyword evidence="5" id="KW-0998">Cell outer membrane</keyword>
<gene>
    <name evidence="8" type="ORF">DMB65_03055</name>
</gene>
<evidence type="ECO:0000256" key="3">
    <source>
        <dbReference type="ARBA" id="ARBA00022729"/>
    </source>
</evidence>
<dbReference type="EMBL" id="QJHK01000002">
    <property type="protein sequence ID" value="PXY42226.1"/>
    <property type="molecule type" value="Genomic_DNA"/>
</dbReference>
<evidence type="ECO:0000256" key="2">
    <source>
        <dbReference type="ARBA" id="ARBA00006275"/>
    </source>
</evidence>
<keyword evidence="9" id="KW-1185">Reference proteome</keyword>
<dbReference type="OrthoDB" id="630434at2"/>
<dbReference type="Gene3D" id="1.25.40.900">
    <property type="match status" value="1"/>
</dbReference>
<accession>A0A2V4BT66</accession>
<evidence type="ECO:0000259" key="7">
    <source>
        <dbReference type="Pfam" id="PF14322"/>
    </source>
</evidence>